<sequence length="240" mass="26796">MQLLGEGGTEAYYNNAILLTGLTGLITMIPCLYFYKKDRRARIAGGLVTGQKPNRLSIGECGLILVMGAGFAQFANMFVNMIGSFLNAEEYQETMSQLTDGKSMFFLIVCMGIIAPLAEEIVFRWLIYLRLRDYMRSGEAIVISGLFFGIYHGNLVQGVYASILGCLFAYFLEQTGSLWTSVLLHMGANIWSLVLPELAAWLLDRYPMGIAVMLVLLLTGMCAGISYFRNRTDTEQRRII</sequence>
<dbReference type="EMBL" id="JBBMEI010000012">
    <property type="protein sequence ID" value="MEQ2357840.1"/>
    <property type="molecule type" value="Genomic_DNA"/>
</dbReference>
<gene>
    <name evidence="3" type="ORF">WMO75_05700</name>
</gene>
<comment type="caution">
    <text evidence="3">The sequence shown here is derived from an EMBL/GenBank/DDBJ whole genome shotgun (WGS) entry which is preliminary data.</text>
</comment>
<dbReference type="GO" id="GO:0016787">
    <property type="term" value="F:hydrolase activity"/>
    <property type="evidence" value="ECO:0007669"/>
    <property type="project" value="UniProtKB-KW"/>
</dbReference>
<feature type="domain" description="CAAX prenyl protease 2/Lysostaphin resistance protein A-like" evidence="2">
    <location>
        <begin position="104"/>
        <end position="190"/>
    </location>
</feature>
<reference evidence="3 4" key="1">
    <citation type="submission" date="2024-03" db="EMBL/GenBank/DDBJ databases">
        <title>Human intestinal bacterial collection.</title>
        <authorList>
            <person name="Pauvert C."/>
            <person name="Hitch T.C.A."/>
            <person name="Clavel T."/>
        </authorList>
    </citation>
    <scope>NUCLEOTIDE SEQUENCE [LARGE SCALE GENOMIC DNA]</scope>
    <source>
        <strain evidence="3 4">CLA-AA-H95</strain>
    </source>
</reference>
<dbReference type="EC" id="3.4.-.-" evidence="3"/>
<keyword evidence="4" id="KW-1185">Reference proteome</keyword>
<feature type="transmembrane region" description="Helical" evidence="1">
    <location>
        <begin position="12"/>
        <end position="35"/>
    </location>
</feature>
<organism evidence="3 4">
    <name type="scientific">Blautia intestinihominis</name>
    <dbReference type="NCBI Taxonomy" id="3133152"/>
    <lineage>
        <taxon>Bacteria</taxon>
        <taxon>Bacillati</taxon>
        <taxon>Bacillota</taxon>
        <taxon>Clostridia</taxon>
        <taxon>Lachnospirales</taxon>
        <taxon>Lachnospiraceae</taxon>
        <taxon>Blautia</taxon>
    </lineage>
</organism>
<keyword evidence="1" id="KW-1133">Transmembrane helix</keyword>
<evidence type="ECO:0000259" key="2">
    <source>
        <dbReference type="Pfam" id="PF02517"/>
    </source>
</evidence>
<dbReference type="InterPro" id="IPR003675">
    <property type="entry name" value="Rce1/LyrA-like_dom"/>
</dbReference>
<evidence type="ECO:0000313" key="4">
    <source>
        <dbReference type="Proteomes" id="UP001446032"/>
    </source>
</evidence>
<keyword evidence="3" id="KW-0378">Hydrolase</keyword>
<proteinExistence type="predicted"/>
<evidence type="ECO:0000256" key="1">
    <source>
        <dbReference type="SAM" id="Phobius"/>
    </source>
</evidence>
<accession>A0ABV1AJE2</accession>
<dbReference type="RefSeq" id="WP_243875189.1">
    <property type="nucleotide sequence ID" value="NZ_JBBMEI010000012.1"/>
</dbReference>
<keyword evidence="1" id="KW-0812">Transmembrane</keyword>
<feature type="transmembrane region" description="Helical" evidence="1">
    <location>
        <begin position="56"/>
        <end position="83"/>
    </location>
</feature>
<dbReference type="Proteomes" id="UP001446032">
    <property type="component" value="Unassembled WGS sequence"/>
</dbReference>
<name>A0ABV1AJE2_9FIRM</name>
<protein>
    <submittedName>
        <fullName evidence="3">CPBP family intramembrane glutamic endopeptidase</fullName>
        <ecNumber evidence="3">3.4.-.-</ecNumber>
    </submittedName>
</protein>
<dbReference type="InterPro" id="IPR052710">
    <property type="entry name" value="CAAX_protease"/>
</dbReference>
<feature type="transmembrane region" description="Helical" evidence="1">
    <location>
        <begin position="140"/>
        <end position="172"/>
    </location>
</feature>
<evidence type="ECO:0000313" key="3">
    <source>
        <dbReference type="EMBL" id="MEQ2357840.1"/>
    </source>
</evidence>
<keyword evidence="1" id="KW-0472">Membrane</keyword>
<dbReference type="PANTHER" id="PTHR36435:SF1">
    <property type="entry name" value="CAAX AMINO TERMINAL PROTEASE FAMILY PROTEIN"/>
    <property type="match status" value="1"/>
</dbReference>
<feature type="transmembrane region" description="Helical" evidence="1">
    <location>
        <begin position="103"/>
        <end position="128"/>
    </location>
</feature>
<dbReference type="Pfam" id="PF02517">
    <property type="entry name" value="Rce1-like"/>
    <property type="match status" value="1"/>
</dbReference>
<feature type="transmembrane region" description="Helical" evidence="1">
    <location>
        <begin position="210"/>
        <end position="228"/>
    </location>
</feature>
<dbReference type="PANTHER" id="PTHR36435">
    <property type="entry name" value="SLR1288 PROTEIN"/>
    <property type="match status" value="1"/>
</dbReference>